<dbReference type="AlphaFoldDB" id="A0A1Q5P0V5"/>
<keyword evidence="7 9" id="KW-1133">Transmembrane helix</keyword>
<dbReference type="PANTHER" id="PTHR33514">
    <property type="entry name" value="PROTEIN ABCI12, CHLOROPLASTIC"/>
    <property type="match status" value="1"/>
</dbReference>
<feature type="transmembrane region" description="Helical" evidence="9">
    <location>
        <begin position="26"/>
        <end position="58"/>
    </location>
</feature>
<dbReference type="EMBL" id="MRWQ01000011">
    <property type="protein sequence ID" value="OKL35895.1"/>
    <property type="molecule type" value="Genomic_DNA"/>
</dbReference>
<dbReference type="STRING" id="1714354.BLL40_12630"/>
<dbReference type="InterPro" id="IPR003339">
    <property type="entry name" value="ABC/ECF_trnsptr_transmembrane"/>
</dbReference>
<dbReference type="OrthoDB" id="8075495at2"/>
<comment type="subunit">
    <text evidence="9">Forms a stable energy-coupling factor (ECF) transporter complex composed of 2 membrane-embedded substrate-binding proteins (S component), 2 ATP-binding proteins (A component) and 2 transmembrane proteins (T component).</text>
</comment>
<dbReference type="Proteomes" id="UP000186524">
    <property type="component" value="Unassembled WGS sequence"/>
</dbReference>
<evidence type="ECO:0000256" key="6">
    <source>
        <dbReference type="ARBA" id="ARBA00022692"/>
    </source>
</evidence>
<evidence type="ECO:0000256" key="3">
    <source>
        <dbReference type="ARBA" id="ARBA00014042"/>
    </source>
</evidence>
<keyword evidence="11" id="KW-1185">Reference proteome</keyword>
<comment type="caution">
    <text evidence="10">The sequence shown here is derived from an EMBL/GenBank/DDBJ whole genome shotgun (WGS) entry which is preliminary data.</text>
</comment>
<evidence type="ECO:0000256" key="2">
    <source>
        <dbReference type="ARBA" id="ARBA00005660"/>
    </source>
</evidence>
<dbReference type="HAMAP" id="MF_01461">
    <property type="entry name" value="EcfT"/>
    <property type="match status" value="1"/>
</dbReference>
<keyword evidence="5 9" id="KW-1003">Cell membrane</keyword>
<comment type="subcellular location">
    <subcellularLocation>
        <location evidence="1 9">Cell membrane</location>
        <topology evidence="1 9">Multi-pass membrane protein</topology>
    </subcellularLocation>
</comment>
<evidence type="ECO:0000256" key="7">
    <source>
        <dbReference type="ARBA" id="ARBA00022989"/>
    </source>
</evidence>
<evidence type="ECO:0000256" key="8">
    <source>
        <dbReference type="ARBA" id="ARBA00023136"/>
    </source>
</evidence>
<protein>
    <recommendedName>
        <fullName evidence="3 9">Energy-coupling factor transporter transmembrane protein EcfT</fullName>
        <shortName evidence="9">ECF transporter T component EcfT</shortName>
    </recommendedName>
</protein>
<evidence type="ECO:0000256" key="1">
    <source>
        <dbReference type="ARBA" id="ARBA00004651"/>
    </source>
</evidence>
<dbReference type="GO" id="GO:0022857">
    <property type="term" value="F:transmembrane transporter activity"/>
    <property type="evidence" value="ECO:0007669"/>
    <property type="project" value="UniProtKB-UniRule"/>
</dbReference>
<reference evidence="10 11" key="1">
    <citation type="submission" date="2016-12" db="EMBL/GenBank/DDBJ databases">
        <title>Domibacillus sp. SAOS 44 whole genome sequencing.</title>
        <authorList>
            <person name="Verma A."/>
            <person name="Krishnamurthi S."/>
        </authorList>
    </citation>
    <scope>NUCLEOTIDE SEQUENCE [LARGE SCALE GENOMIC DNA]</scope>
    <source>
        <strain evidence="10 11">SAOS 44</strain>
    </source>
</reference>
<feature type="transmembrane region" description="Helical" evidence="9">
    <location>
        <begin position="107"/>
        <end position="129"/>
    </location>
</feature>
<evidence type="ECO:0000256" key="9">
    <source>
        <dbReference type="HAMAP-Rule" id="MF_01461"/>
    </source>
</evidence>
<proteinExistence type="inferred from homology"/>
<name>A0A1Q5P0V5_9BACI</name>
<keyword evidence="6 9" id="KW-0812">Transmembrane</keyword>
<comment type="function">
    <text evidence="9">Transmembrane (T) component of an energy-coupling factor (ECF) ABC-transporter complex. Unlike classic ABC transporters this ECF transporter provides the energy necessary to transport a number of different substrates.</text>
</comment>
<dbReference type="RefSeq" id="WP_073712271.1">
    <property type="nucleotide sequence ID" value="NZ_MRWQ01000011.1"/>
</dbReference>
<gene>
    <name evidence="9" type="primary">ecfT</name>
    <name evidence="10" type="ORF">BLL40_12630</name>
</gene>
<sequence>MMEKIIFGRYLPSDSVVHQMDPRAKLLFIFAFVGIVFLANNVMTYALIGAFTFLIVFLSKVKLRFLIGGLKPVLLLVLFTFFLHVFFTKEGDILTQFGLLTIYKGGVIKGIFISLRFLLLILVTSLLTLTTPPISVTDGIESLFGPLKKIKVPVHELALMMSISLRFIPTLLDETDKIMKAQRARGADFSSGSISNRVKAIIPLLIPLFVSAFKRAEELAVAMEARGYKGGEGRTKYRILRWSMRDTMAMVFLVVLSAALFILRSY</sequence>
<evidence type="ECO:0000256" key="4">
    <source>
        <dbReference type="ARBA" id="ARBA00022448"/>
    </source>
</evidence>
<keyword evidence="4 9" id="KW-0813">Transport</keyword>
<accession>A0A1Q5P0V5</accession>
<dbReference type="InterPro" id="IPR024919">
    <property type="entry name" value="EcfT"/>
</dbReference>
<evidence type="ECO:0000313" key="10">
    <source>
        <dbReference type="EMBL" id="OKL35895.1"/>
    </source>
</evidence>
<dbReference type="Pfam" id="PF02361">
    <property type="entry name" value="CbiQ"/>
    <property type="match status" value="1"/>
</dbReference>
<comment type="similarity">
    <text evidence="2 9">Belongs to the energy-coupling factor EcfT family.</text>
</comment>
<evidence type="ECO:0000313" key="11">
    <source>
        <dbReference type="Proteomes" id="UP000186524"/>
    </source>
</evidence>
<keyword evidence="8 9" id="KW-0472">Membrane</keyword>
<dbReference type="CDD" id="cd16914">
    <property type="entry name" value="EcfT"/>
    <property type="match status" value="1"/>
</dbReference>
<feature type="transmembrane region" description="Helical" evidence="9">
    <location>
        <begin position="244"/>
        <end position="263"/>
    </location>
</feature>
<evidence type="ECO:0000256" key="5">
    <source>
        <dbReference type="ARBA" id="ARBA00022475"/>
    </source>
</evidence>
<dbReference type="PANTHER" id="PTHR33514:SF13">
    <property type="entry name" value="PROTEIN ABCI12, CHLOROPLASTIC"/>
    <property type="match status" value="1"/>
</dbReference>
<dbReference type="GO" id="GO:0005886">
    <property type="term" value="C:plasma membrane"/>
    <property type="evidence" value="ECO:0007669"/>
    <property type="project" value="UniProtKB-SubCell"/>
</dbReference>
<feature type="transmembrane region" description="Helical" evidence="9">
    <location>
        <begin position="65"/>
        <end position="87"/>
    </location>
</feature>
<organism evidence="10 11">
    <name type="scientific">Domibacillus mangrovi</name>
    <dbReference type="NCBI Taxonomy" id="1714354"/>
    <lineage>
        <taxon>Bacteria</taxon>
        <taxon>Bacillati</taxon>
        <taxon>Bacillota</taxon>
        <taxon>Bacilli</taxon>
        <taxon>Bacillales</taxon>
        <taxon>Bacillaceae</taxon>
        <taxon>Domibacillus</taxon>
    </lineage>
</organism>